<sequence length="448" mass="50490">MSVETENGTAYSSPKCLCQSLLVVALFFWSAALLSTHSDYSMGTWNEIASLQQNVVSMRFRRPREKPGASAIMNCAPLLSDTHVILSMTIQEKFKTLMPLVISRWRCAGFYPHVVIVRSNKDNLTAVSDLNSYLDFAKSVDFFSFEVVNATNYTQRGIAGIARYATASTNRFLNKFVVISDMDLVPGGTGPLYYRTLREKFIADKANIEKVHYDLQYHKYKNCHTFAKFPSFSLRKACTRGPRFRSSYSHGFGRAYQRAVPLQKGEPFDNITSVLNRLYQKDMVRFAYTGWWNSMKSSNKTEVAEMNSKIDGFVTDGPDNSFDEILFGKLLTGHGSCNGYPDNMNCLTLVTERVDKKLGFGMVYEGFNRMFVKKGMDALELAMGMRGSLDVHINRKQWPSSGPVPAALKPVVQLFQKDCCKACRRSLYCDQLCATSCGNVTVYSIKNT</sequence>
<reference evidence="1" key="1">
    <citation type="submission" date="2021-01" db="EMBL/GenBank/DDBJ databases">
        <authorList>
            <person name="Corre E."/>
            <person name="Pelletier E."/>
            <person name="Niang G."/>
            <person name="Scheremetjew M."/>
            <person name="Finn R."/>
            <person name="Kale V."/>
            <person name="Holt S."/>
            <person name="Cochrane G."/>
            <person name="Meng A."/>
            <person name="Brown T."/>
            <person name="Cohen L."/>
        </authorList>
    </citation>
    <scope>NUCLEOTIDE SEQUENCE</scope>
    <source>
        <strain evidence="1">NY070348D</strain>
    </source>
</reference>
<protein>
    <submittedName>
        <fullName evidence="1">Uncharacterized protein</fullName>
    </submittedName>
</protein>
<accession>A0A7S2RE32</accession>
<organism evidence="1">
    <name type="scientific">Mucochytrium quahogii</name>
    <dbReference type="NCBI Taxonomy" id="96639"/>
    <lineage>
        <taxon>Eukaryota</taxon>
        <taxon>Sar</taxon>
        <taxon>Stramenopiles</taxon>
        <taxon>Bigyra</taxon>
        <taxon>Labyrinthulomycetes</taxon>
        <taxon>Thraustochytrida</taxon>
        <taxon>Thraustochytriidae</taxon>
        <taxon>Mucochytrium</taxon>
    </lineage>
</organism>
<evidence type="ECO:0000313" key="1">
    <source>
        <dbReference type="EMBL" id="CAD9668183.1"/>
    </source>
</evidence>
<gene>
    <name evidence="1" type="ORF">QSP1433_LOCUS2339</name>
</gene>
<dbReference type="EMBL" id="HBHK01003954">
    <property type="protein sequence ID" value="CAD9668183.1"/>
    <property type="molecule type" value="Transcribed_RNA"/>
</dbReference>
<proteinExistence type="predicted"/>
<dbReference type="AlphaFoldDB" id="A0A7S2RE32"/>
<name>A0A7S2RE32_9STRA</name>